<protein>
    <submittedName>
        <fullName evidence="1">Uncharacterized protein</fullName>
    </submittedName>
</protein>
<organism evidence="1">
    <name type="scientific">Anguilla anguilla</name>
    <name type="common">European freshwater eel</name>
    <name type="synonym">Muraena anguilla</name>
    <dbReference type="NCBI Taxonomy" id="7936"/>
    <lineage>
        <taxon>Eukaryota</taxon>
        <taxon>Metazoa</taxon>
        <taxon>Chordata</taxon>
        <taxon>Craniata</taxon>
        <taxon>Vertebrata</taxon>
        <taxon>Euteleostomi</taxon>
        <taxon>Actinopterygii</taxon>
        <taxon>Neopterygii</taxon>
        <taxon>Teleostei</taxon>
        <taxon>Anguilliformes</taxon>
        <taxon>Anguillidae</taxon>
        <taxon>Anguilla</taxon>
    </lineage>
</organism>
<evidence type="ECO:0000313" key="1">
    <source>
        <dbReference type="EMBL" id="JAH81458.1"/>
    </source>
</evidence>
<dbReference type="AlphaFoldDB" id="A0A0E9VW26"/>
<reference evidence="1" key="2">
    <citation type="journal article" date="2015" name="Fish Shellfish Immunol.">
        <title>Early steps in the European eel (Anguilla anguilla)-Vibrio vulnificus interaction in the gills: Role of the RtxA13 toxin.</title>
        <authorList>
            <person name="Callol A."/>
            <person name="Pajuelo D."/>
            <person name="Ebbesson L."/>
            <person name="Teles M."/>
            <person name="MacKenzie S."/>
            <person name="Amaro C."/>
        </authorList>
    </citation>
    <scope>NUCLEOTIDE SEQUENCE</scope>
</reference>
<proteinExistence type="predicted"/>
<accession>A0A0E9VW26</accession>
<name>A0A0E9VW26_ANGAN</name>
<dbReference type="EMBL" id="GBXM01027119">
    <property type="protein sequence ID" value="JAH81458.1"/>
    <property type="molecule type" value="Transcribed_RNA"/>
</dbReference>
<sequence length="75" mass="9132">MQNITLIFIRKYCGVRFKFPLTRLVLMSHLHTSLLVSLKRCQKKYFLHIYIFKNNYFNNSLNCLFPLFDKQGTRR</sequence>
<reference evidence="1" key="1">
    <citation type="submission" date="2014-11" db="EMBL/GenBank/DDBJ databases">
        <authorList>
            <person name="Amaro Gonzalez C."/>
        </authorList>
    </citation>
    <scope>NUCLEOTIDE SEQUENCE</scope>
</reference>